<dbReference type="Pfam" id="PF10017">
    <property type="entry name" value="Methyltransf_33"/>
    <property type="match status" value="1"/>
</dbReference>
<dbReference type="GO" id="GO:0008168">
    <property type="term" value="F:methyltransferase activity"/>
    <property type="evidence" value="ECO:0007669"/>
    <property type="project" value="UniProtKB-KW"/>
</dbReference>
<keyword evidence="2 4" id="KW-0808">Transferase</keyword>
<dbReference type="NCBIfam" id="TIGR03438">
    <property type="entry name" value="egtD_ergothio"/>
    <property type="match status" value="1"/>
</dbReference>
<dbReference type="SUPFAM" id="SSF53335">
    <property type="entry name" value="S-adenosyl-L-methionine-dependent methyltransferases"/>
    <property type="match status" value="1"/>
</dbReference>
<comment type="caution">
    <text evidence="4">The sequence shown here is derived from an EMBL/GenBank/DDBJ whole genome shotgun (WGS) entry which is preliminary data.</text>
</comment>
<accession>A0A7Y9NLB1</accession>
<name>A0A7Y9NLB1_9BACT</name>
<proteinExistence type="predicted"/>
<dbReference type="Gene3D" id="3.40.50.150">
    <property type="entry name" value="Vaccinia Virus protein VP39"/>
    <property type="match status" value="1"/>
</dbReference>
<dbReference type="InterPro" id="IPR029063">
    <property type="entry name" value="SAM-dependent_MTases_sf"/>
</dbReference>
<dbReference type="InterPro" id="IPR019257">
    <property type="entry name" value="MeTrfase_dom"/>
</dbReference>
<dbReference type="InterPro" id="IPR051128">
    <property type="entry name" value="EgtD_Methyltrsf_superfamily"/>
</dbReference>
<reference evidence="4 5" key="1">
    <citation type="submission" date="2020-07" db="EMBL/GenBank/DDBJ databases">
        <title>Genomic Encyclopedia of Type Strains, Phase IV (KMG-V): Genome sequencing to study the core and pangenomes of soil and plant-associated prokaryotes.</title>
        <authorList>
            <person name="Whitman W."/>
        </authorList>
    </citation>
    <scope>NUCLEOTIDE SEQUENCE [LARGE SCALE GENOMIC DNA]</scope>
    <source>
        <strain evidence="4 5">M8UP30</strain>
    </source>
</reference>
<dbReference type="EMBL" id="JACCCV010000001">
    <property type="protein sequence ID" value="NYF50903.1"/>
    <property type="molecule type" value="Genomic_DNA"/>
</dbReference>
<sequence length="360" mass="38720">MRHAFHSAIKSAGGLDVPTTIFAPDAPLISITDAVAFEARVGLSATPKTLSPWLFYDESGSRLFEQITELPEYYLTRTERGIFAANADEILREAALGQGPSGKLTLIELGAGTATKTGILLAEAVRQQGSVVYQPVDVSETALAEASENILANIPGVTVRSQVADYTREALPLNRLPDTRTLALYIGSSIGNFMPEDARDVLRNLRAQLLPGDTLLLGTDLAPNGGPHANKTVATLLAAYDDAAGVTAAFNLNVLARLNRDLGTDFALANFQHRVRWNPAQSRIEMHLESVIAQRVHVPANSSGPAFAVDFARGESIHTENSYKFTSAAVEELLASANFKKTRSWEDPQHLFAVTLATAV</sequence>
<evidence type="ECO:0000313" key="4">
    <source>
        <dbReference type="EMBL" id="NYF50903.1"/>
    </source>
</evidence>
<dbReference type="PIRSF" id="PIRSF018005">
    <property type="entry name" value="UCP018005"/>
    <property type="match status" value="1"/>
</dbReference>
<protein>
    <submittedName>
        <fullName evidence="4">Dimethylhistidine N-methyltransferase</fullName>
    </submittedName>
</protein>
<evidence type="ECO:0000256" key="1">
    <source>
        <dbReference type="ARBA" id="ARBA00022603"/>
    </source>
</evidence>
<organism evidence="4 5">
    <name type="scientific">Tunturiibacter lichenicola</name>
    <dbReference type="NCBI Taxonomy" id="2051959"/>
    <lineage>
        <taxon>Bacteria</taxon>
        <taxon>Pseudomonadati</taxon>
        <taxon>Acidobacteriota</taxon>
        <taxon>Terriglobia</taxon>
        <taxon>Terriglobales</taxon>
        <taxon>Acidobacteriaceae</taxon>
        <taxon>Tunturiibacter</taxon>
    </lineage>
</organism>
<dbReference type="PANTHER" id="PTHR43397">
    <property type="entry name" value="ERGOTHIONEINE BIOSYNTHESIS PROTEIN 1"/>
    <property type="match status" value="1"/>
</dbReference>
<dbReference type="InterPro" id="IPR017804">
    <property type="entry name" value="MeTrfase_EgtD-like"/>
</dbReference>
<evidence type="ECO:0000259" key="3">
    <source>
        <dbReference type="Pfam" id="PF10017"/>
    </source>
</evidence>
<feature type="domain" description="Histidine-specific methyltransferase SAM-dependent" evidence="3">
    <location>
        <begin position="39"/>
        <end position="358"/>
    </location>
</feature>
<dbReference type="Proteomes" id="UP000534186">
    <property type="component" value="Unassembled WGS sequence"/>
</dbReference>
<evidence type="ECO:0000256" key="2">
    <source>
        <dbReference type="ARBA" id="ARBA00022679"/>
    </source>
</evidence>
<dbReference type="PANTHER" id="PTHR43397:SF1">
    <property type="entry name" value="ERGOTHIONEINE BIOSYNTHESIS PROTEIN 1"/>
    <property type="match status" value="1"/>
</dbReference>
<evidence type="ECO:0000313" key="5">
    <source>
        <dbReference type="Proteomes" id="UP000534186"/>
    </source>
</evidence>
<dbReference type="InterPro" id="IPR035094">
    <property type="entry name" value="EgtD"/>
</dbReference>
<keyword evidence="1 4" id="KW-0489">Methyltransferase</keyword>
<dbReference type="AlphaFoldDB" id="A0A7Y9NLB1"/>
<gene>
    <name evidence="4" type="ORF">HDF12_001268</name>
</gene>
<dbReference type="GO" id="GO:0032259">
    <property type="term" value="P:methylation"/>
    <property type="evidence" value="ECO:0007669"/>
    <property type="project" value="UniProtKB-KW"/>
</dbReference>